<keyword evidence="2" id="KW-1185">Reference proteome</keyword>
<gene>
    <name evidence="1" type="ORF">PLOB_00038129</name>
</gene>
<feature type="non-terminal residue" evidence="1">
    <location>
        <position position="1"/>
    </location>
</feature>
<sequence length="332" mass="37678">ERAIADLLVPAITEHVTTQEERDLLELPGRLGGLGLVNPARTASQEYEASVKITGPLVRQIVKQAHEPPDETEIKTLQASARREKDELLKMQCEQVTESFPSKTECALELATEKGASNWLTVIPIKEMNFNLSKREFRDAVKLRHNEIRDLEAEMLHVVCTDVETEPVLQEITGEELNRGANKAPDARLDVHPRGFWDRQQSALFDVRVCHPNADSYRELSPKQIFQLHENEKKRQYSRRVLEVEQGTFTPLVFTSTGGMADECKRFHSRLAELLALKKGDDYATIISWIRAKVSFAILRSALLCLRGTRRKRRAVNISDIDITSESAQARI</sequence>
<evidence type="ECO:0000313" key="1">
    <source>
        <dbReference type="EMBL" id="CAH3135422.1"/>
    </source>
</evidence>
<organism evidence="1 2">
    <name type="scientific">Porites lobata</name>
    <dbReference type="NCBI Taxonomy" id="104759"/>
    <lineage>
        <taxon>Eukaryota</taxon>
        <taxon>Metazoa</taxon>
        <taxon>Cnidaria</taxon>
        <taxon>Anthozoa</taxon>
        <taxon>Hexacorallia</taxon>
        <taxon>Scleractinia</taxon>
        <taxon>Fungiina</taxon>
        <taxon>Poritidae</taxon>
        <taxon>Porites</taxon>
    </lineage>
</organism>
<proteinExistence type="predicted"/>
<reference evidence="1 2" key="1">
    <citation type="submission" date="2022-05" db="EMBL/GenBank/DDBJ databases">
        <authorList>
            <consortium name="Genoscope - CEA"/>
            <person name="William W."/>
        </authorList>
    </citation>
    <scope>NUCLEOTIDE SEQUENCE [LARGE SCALE GENOMIC DNA]</scope>
</reference>
<comment type="caution">
    <text evidence="1">The sequence shown here is derived from an EMBL/GenBank/DDBJ whole genome shotgun (WGS) entry which is preliminary data.</text>
</comment>
<protein>
    <submittedName>
        <fullName evidence="1">Uncharacterized protein</fullName>
    </submittedName>
</protein>
<dbReference type="Proteomes" id="UP001159405">
    <property type="component" value="Unassembled WGS sequence"/>
</dbReference>
<evidence type="ECO:0000313" key="2">
    <source>
        <dbReference type="Proteomes" id="UP001159405"/>
    </source>
</evidence>
<name>A0ABN8P675_9CNID</name>
<dbReference type="EMBL" id="CALNXK010000056">
    <property type="protein sequence ID" value="CAH3135422.1"/>
    <property type="molecule type" value="Genomic_DNA"/>
</dbReference>
<accession>A0ABN8P675</accession>